<feature type="signal peptide" evidence="1">
    <location>
        <begin position="1"/>
        <end position="23"/>
    </location>
</feature>
<keyword evidence="4" id="KW-1185">Reference proteome</keyword>
<proteinExistence type="predicted"/>
<sequence>MTVRNLPARVLGVVTAISLGAVGAPSPAPDRPAGVAATVAPAADPADELTGDIVFSVPSGTFRDDLTVSLRTTVTDAEIRYTTDGALPRADSPRYDGTPVTLVDTTQLRAQAFVDGVATGDPGTALYVERAVDVSLDLPILLIDGYGQGAPGREFVDAAALLFAPTGGHASLANPPTLATRIGYHLRGTSSSLFDKAPYRVEFRDNEDDDVDLPVLGMPAESDWVLRGPYTDKALIREAFTFDLAREIGFQAPRYAFVEFYHNVADRPVSAEDYQGVYLIVETIKNAKNRLDLKDLDPDDVTLPAITGGYILKFEWLTAEEPTLDCQGRPATCWHYLEVVDPSPLQPEQQAWLTGHLQQFNDLMQSPGFADPVTGYPAWIDVGSFVDSFILNELTRNFDAYARSSYFYKDRGGRLTAGPLWDLDLTYGVGGGANLETTGWQYEQPRWPKPNNWINRLVTDPGFMALVRTRWAELRRGPLSAAGLDARLTALTAPLANAADRNFQRWPNLTTEKIGPIVTPTADTWQGQLDYLRDWLDRRMAWLDAAI</sequence>
<dbReference type="InterPro" id="IPR014867">
    <property type="entry name" value="Spore_coat_CotH_CotH2/3/7"/>
</dbReference>
<evidence type="ECO:0000259" key="2">
    <source>
        <dbReference type="Pfam" id="PF13290"/>
    </source>
</evidence>
<protein>
    <submittedName>
        <fullName evidence="3">CotH kinase family protein</fullName>
    </submittedName>
</protein>
<evidence type="ECO:0000256" key="1">
    <source>
        <dbReference type="SAM" id="SignalP"/>
    </source>
</evidence>
<evidence type="ECO:0000313" key="3">
    <source>
        <dbReference type="EMBL" id="MBM7076315.1"/>
    </source>
</evidence>
<dbReference type="EMBL" id="JAFEUC010000003">
    <property type="protein sequence ID" value="MBM7076315.1"/>
    <property type="molecule type" value="Genomic_DNA"/>
</dbReference>
<dbReference type="Proteomes" id="UP001518872">
    <property type="component" value="Unassembled WGS sequence"/>
</dbReference>
<keyword evidence="3" id="KW-0418">Kinase</keyword>
<name>A0ABS2IRJ5_9ACTN</name>
<feature type="chain" id="PRO_5047171820" evidence="1">
    <location>
        <begin position="24"/>
        <end position="547"/>
    </location>
</feature>
<organism evidence="3 4">
    <name type="scientific">Micromonospora humida</name>
    <dbReference type="NCBI Taxonomy" id="2809018"/>
    <lineage>
        <taxon>Bacteria</taxon>
        <taxon>Bacillati</taxon>
        <taxon>Actinomycetota</taxon>
        <taxon>Actinomycetes</taxon>
        <taxon>Micromonosporales</taxon>
        <taxon>Micromonosporaceae</taxon>
        <taxon>Micromonospora</taxon>
    </lineage>
</organism>
<keyword evidence="1" id="KW-0732">Signal</keyword>
<dbReference type="GO" id="GO:0016301">
    <property type="term" value="F:kinase activity"/>
    <property type="evidence" value="ECO:0007669"/>
    <property type="project" value="UniProtKB-KW"/>
</dbReference>
<keyword evidence="3" id="KW-0808">Transferase</keyword>
<accession>A0ABS2IRJ5</accession>
<comment type="caution">
    <text evidence="3">The sequence shown here is derived from an EMBL/GenBank/DDBJ whole genome shotgun (WGS) entry which is preliminary data.</text>
</comment>
<dbReference type="InterPro" id="IPR059177">
    <property type="entry name" value="GH29D-like_dom"/>
</dbReference>
<reference evidence="3 4" key="1">
    <citation type="submission" date="2021-02" db="EMBL/GenBank/DDBJ databases">
        <authorList>
            <person name="Ra J.-S."/>
        </authorList>
    </citation>
    <scope>NUCLEOTIDE SEQUENCE [LARGE SCALE GENOMIC DNA]</scope>
    <source>
        <strain evidence="3 4">MMS20-R1-14</strain>
    </source>
</reference>
<evidence type="ECO:0000313" key="4">
    <source>
        <dbReference type="Proteomes" id="UP001518872"/>
    </source>
</evidence>
<dbReference type="Pfam" id="PF13290">
    <property type="entry name" value="CHB_HEX_C_1"/>
    <property type="match status" value="1"/>
</dbReference>
<gene>
    <name evidence="3" type="ORF">JQX11_08120</name>
</gene>
<feature type="domain" description="GH29D-like beta-sandwich" evidence="2">
    <location>
        <begin position="58"/>
        <end position="119"/>
    </location>
</feature>
<dbReference type="Pfam" id="PF08757">
    <property type="entry name" value="CotH"/>
    <property type="match status" value="1"/>
</dbReference>